<dbReference type="AlphaFoldDB" id="A0A1M5QRN6"/>
<dbReference type="Pfam" id="PF05239">
    <property type="entry name" value="PRC"/>
    <property type="match status" value="2"/>
</dbReference>
<dbReference type="STRING" id="1121316.SAMN02745207_00242"/>
<gene>
    <name evidence="2" type="ORF">SAMN02745207_00242</name>
</gene>
<feature type="domain" description="PRC-barrel" evidence="1">
    <location>
        <begin position="5"/>
        <end position="67"/>
    </location>
</feature>
<dbReference type="RefSeq" id="WP_073336144.1">
    <property type="nucleotide sequence ID" value="NZ_FQXM01000002.1"/>
</dbReference>
<feature type="domain" description="PRC-barrel" evidence="1">
    <location>
        <begin position="74"/>
        <end position="123"/>
    </location>
</feature>
<evidence type="ECO:0000259" key="1">
    <source>
        <dbReference type="Pfam" id="PF05239"/>
    </source>
</evidence>
<dbReference type="Proteomes" id="UP000184447">
    <property type="component" value="Unassembled WGS sequence"/>
</dbReference>
<name>A0A1M5QRN6_9CLOT</name>
<dbReference type="InterPro" id="IPR027275">
    <property type="entry name" value="PRC-brl_dom"/>
</dbReference>
<evidence type="ECO:0000313" key="3">
    <source>
        <dbReference type="Proteomes" id="UP000184447"/>
    </source>
</evidence>
<proteinExistence type="predicted"/>
<dbReference type="Gene3D" id="2.30.30.240">
    <property type="entry name" value="PRC-barrel domain"/>
    <property type="match status" value="2"/>
</dbReference>
<protein>
    <submittedName>
        <fullName evidence="2">Uncharacterized protein YrrD, contains PRC-barrel domain</fullName>
    </submittedName>
</protein>
<accession>A0A1M5QRN6</accession>
<dbReference type="EMBL" id="FQXM01000002">
    <property type="protein sequence ID" value="SHH16419.1"/>
    <property type="molecule type" value="Genomic_DNA"/>
</dbReference>
<sequence length="165" mass="18826">MLKNKDFLYKNVESIQGKRVGFIKDILISFSERKILGFSVVSTNLFSKNKYITKEDIVSIGESIIYSKYNTGNFLKFSEIRGFEVIDSIGNIVGVVEDILIKEEGLDILGLLISMGLIENLIHGKKIILLDDFILGDKSIFLFNSNKDLEFYTKPHFTFIGDEKR</sequence>
<dbReference type="SUPFAM" id="SSF50346">
    <property type="entry name" value="PRC-barrel domain"/>
    <property type="match status" value="2"/>
</dbReference>
<dbReference type="InterPro" id="IPR011033">
    <property type="entry name" value="PRC_barrel-like_sf"/>
</dbReference>
<organism evidence="2 3">
    <name type="scientific">Clostridium grantii DSM 8605</name>
    <dbReference type="NCBI Taxonomy" id="1121316"/>
    <lineage>
        <taxon>Bacteria</taxon>
        <taxon>Bacillati</taxon>
        <taxon>Bacillota</taxon>
        <taxon>Clostridia</taxon>
        <taxon>Eubacteriales</taxon>
        <taxon>Clostridiaceae</taxon>
        <taxon>Clostridium</taxon>
    </lineage>
</organism>
<evidence type="ECO:0000313" key="2">
    <source>
        <dbReference type="EMBL" id="SHH16419.1"/>
    </source>
</evidence>
<keyword evidence="3" id="KW-1185">Reference proteome</keyword>
<reference evidence="2 3" key="1">
    <citation type="submission" date="2016-11" db="EMBL/GenBank/DDBJ databases">
        <authorList>
            <person name="Jaros S."/>
            <person name="Januszkiewicz K."/>
            <person name="Wedrychowicz H."/>
        </authorList>
    </citation>
    <scope>NUCLEOTIDE SEQUENCE [LARGE SCALE GENOMIC DNA]</scope>
    <source>
        <strain evidence="2 3">DSM 8605</strain>
    </source>
</reference>
<dbReference type="OrthoDB" id="1716342at2"/>